<dbReference type="EMBL" id="CP024996">
    <property type="protein sequence ID" value="AYR23201.1"/>
    <property type="molecule type" value="Genomic_DNA"/>
</dbReference>
<name>A0AAD0U674_9BURK</name>
<reference evidence="1 2" key="1">
    <citation type="submission" date="2017-11" db="EMBL/GenBank/DDBJ databases">
        <title>Complete genome sequence of Herbaspirillum rubrisubalbicans DSM 11543.</title>
        <authorList>
            <person name="Chen M."/>
            <person name="An Q."/>
        </authorList>
    </citation>
    <scope>NUCLEOTIDE SEQUENCE [LARGE SCALE GENOMIC DNA]</scope>
    <source>
        <strain evidence="1 2">DSM 11543</strain>
    </source>
</reference>
<gene>
    <name evidence="1" type="ORF">RC54_04935</name>
</gene>
<dbReference type="CDD" id="cd14744">
    <property type="entry name" value="PAAR_CT_2"/>
    <property type="match status" value="1"/>
</dbReference>
<dbReference type="RefSeq" id="WP_082685980.1">
    <property type="nucleotide sequence ID" value="NZ_CP024996.1"/>
</dbReference>
<accession>A0AAD0U674</accession>
<organism evidence="1 2">
    <name type="scientific">Herbaspirillum rubrisubalbicans</name>
    <dbReference type="NCBI Taxonomy" id="80842"/>
    <lineage>
        <taxon>Bacteria</taxon>
        <taxon>Pseudomonadati</taxon>
        <taxon>Pseudomonadota</taxon>
        <taxon>Betaproteobacteria</taxon>
        <taxon>Burkholderiales</taxon>
        <taxon>Oxalobacteraceae</taxon>
        <taxon>Herbaspirillum</taxon>
    </lineage>
</organism>
<dbReference type="AlphaFoldDB" id="A0AAD0U674"/>
<dbReference type="Pfam" id="PF05488">
    <property type="entry name" value="PAAR_motif"/>
    <property type="match status" value="1"/>
</dbReference>
<dbReference type="Proteomes" id="UP000269199">
    <property type="component" value="Chromosome"/>
</dbReference>
<protein>
    <submittedName>
        <fullName evidence="1">PAAR domain-containing protein</fullName>
    </submittedName>
</protein>
<proteinExistence type="predicted"/>
<sequence>MAKRPIIRYGDRTTHGGTVISADHTFAVYGKSVARIGDLVSCPHCKGTFPIVTGAPSMWSSQNVARQDDITSCGAKLIASQSTATIDDDSAVSASFAEASAYLSPLAPALPDDDQPCAIRFQALDPETGEPAPKCIYILTRENSTQHGGITDRKGYTEIIETKRPEHVGVHFMFKSPKGSNIDREDLAV</sequence>
<dbReference type="Gene3D" id="2.60.200.60">
    <property type="match status" value="1"/>
</dbReference>
<dbReference type="InterPro" id="IPR008727">
    <property type="entry name" value="PAAR_motif"/>
</dbReference>
<evidence type="ECO:0000313" key="1">
    <source>
        <dbReference type="EMBL" id="AYR23201.1"/>
    </source>
</evidence>
<evidence type="ECO:0000313" key="2">
    <source>
        <dbReference type="Proteomes" id="UP000269199"/>
    </source>
</evidence>